<dbReference type="InterPro" id="IPR007702">
    <property type="entry name" value="Janus"/>
</dbReference>
<dbReference type="Gene3D" id="3.50.20.20">
    <property type="entry name" value="Janus/Ocnus"/>
    <property type="match status" value="1"/>
</dbReference>
<dbReference type="Pfam" id="PF05005">
    <property type="entry name" value="Ocnus"/>
    <property type="match status" value="1"/>
</dbReference>
<dbReference type="InParanoid" id="E2AQL6"/>
<dbReference type="Proteomes" id="UP000000311">
    <property type="component" value="Unassembled WGS sequence"/>
</dbReference>
<dbReference type="SUPFAM" id="SSF143724">
    <property type="entry name" value="PHP14-like"/>
    <property type="match status" value="1"/>
</dbReference>
<feature type="active site" description="Proton acceptor" evidence="2">
    <location>
        <position position="47"/>
    </location>
</feature>
<feature type="binding site" evidence="3">
    <location>
        <position position="20"/>
    </location>
    <ligand>
        <name>substrate</name>
    </ligand>
</feature>
<dbReference type="InterPro" id="IPR038596">
    <property type="entry name" value="Janus_sf"/>
</dbReference>
<accession>E2AQL6</accession>
<sequence length="146" mass="16976">MSHLLDKVVDVDIDDYGRFKYILINVQDDTNKISKQIVRGNARAQWHGWQQIGSKFDQNPTLESQPSMSTLSFCFGDRICKTYPVNKLSAETEQDLRVQFDVRLSAEIEQNLRIQLDGKLTAKTAQDLRLLLLILYKCNKIDYYRC</sequence>
<protein>
    <submittedName>
        <fullName evidence="4">Uncharacterized protein</fullName>
    </submittedName>
</protein>
<dbReference type="EMBL" id="GL441777">
    <property type="protein sequence ID" value="EFN64284.1"/>
    <property type="molecule type" value="Genomic_DNA"/>
</dbReference>
<dbReference type="STRING" id="104421.E2AQL6"/>
<dbReference type="AlphaFoldDB" id="E2AQL6"/>
<evidence type="ECO:0000313" key="4">
    <source>
        <dbReference type="EMBL" id="EFN64284.1"/>
    </source>
</evidence>
<evidence type="ECO:0000256" key="2">
    <source>
        <dbReference type="PIRSR" id="PIRSR607702-1"/>
    </source>
</evidence>
<gene>
    <name evidence="4" type="ORF">EAG_08937</name>
</gene>
<evidence type="ECO:0000256" key="1">
    <source>
        <dbReference type="ARBA" id="ARBA00010971"/>
    </source>
</evidence>
<comment type="similarity">
    <text evidence="1">Belongs to the janus family.</text>
</comment>
<evidence type="ECO:0000313" key="5">
    <source>
        <dbReference type="Proteomes" id="UP000000311"/>
    </source>
</evidence>
<keyword evidence="5" id="KW-1185">Reference proteome</keyword>
<proteinExistence type="inferred from homology"/>
<organism evidence="5">
    <name type="scientific">Camponotus floridanus</name>
    <name type="common">Florida carpenter ant</name>
    <dbReference type="NCBI Taxonomy" id="104421"/>
    <lineage>
        <taxon>Eukaryota</taxon>
        <taxon>Metazoa</taxon>
        <taxon>Ecdysozoa</taxon>
        <taxon>Arthropoda</taxon>
        <taxon>Hexapoda</taxon>
        <taxon>Insecta</taxon>
        <taxon>Pterygota</taxon>
        <taxon>Neoptera</taxon>
        <taxon>Endopterygota</taxon>
        <taxon>Hymenoptera</taxon>
        <taxon>Apocrita</taxon>
        <taxon>Aculeata</taxon>
        <taxon>Formicoidea</taxon>
        <taxon>Formicidae</taxon>
        <taxon>Formicinae</taxon>
        <taxon>Camponotus</taxon>
    </lineage>
</organism>
<evidence type="ECO:0000256" key="3">
    <source>
        <dbReference type="PIRSR" id="PIRSR607702-2"/>
    </source>
</evidence>
<name>E2AQL6_CAMFO</name>
<reference evidence="4 5" key="1">
    <citation type="journal article" date="2010" name="Science">
        <title>Genomic comparison of the ants Camponotus floridanus and Harpegnathos saltator.</title>
        <authorList>
            <person name="Bonasio R."/>
            <person name="Zhang G."/>
            <person name="Ye C."/>
            <person name="Mutti N.S."/>
            <person name="Fang X."/>
            <person name="Qin N."/>
            <person name="Donahue G."/>
            <person name="Yang P."/>
            <person name="Li Q."/>
            <person name="Li C."/>
            <person name="Zhang P."/>
            <person name="Huang Z."/>
            <person name="Berger S.L."/>
            <person name="Reinberg D."/>
            <person name="Wang J."/>
            <person name="Liebig J."/>
        </authorList>
    </citation>
    <scope>NUCLEOTIDE SEQUENCE [LARGE SCALE GENOMIC DNA]</scope>
    <source>
        <strain evidence="5">C129</strain>
    </source>
</reference>